<evidence type="ECO:0000313" key="1">
    <source>
        <dbReference type="EMBL" id="OQP60427.1"/>
    </source>
</evidence>
<organism evidence="1 2">
    <name type="scientific">Niastella vici</name>
    <dbReference type="NCBI Taxonomy" id="1703345"/>
    <lineage>
        <taxon>Bacteria</taxon>
        <taxon>Pseudomonadati</taxon>
        <taxon>Bacteroidota</taxon>
        <taxon>Chitinophagia</taxon>
        <taxon>Chitinophagales</taxon>
        <taxon>Chitinophagaceae</taxon>
        <taxon>Niastella</taxon>
    </lineage>
</organism>
<accession>A0A1V9FQ58</accession>
<name>A0A1V9FQ58_9BACT</name>
<proteinExistence type="predicted"/>
<gene>
    <name evidence="1" type="ORF">A3860_34180</name>
</gene>
<dbReference type="Proteomes" id="UP000192796">
    <property type="component" value="Unassembled WGS sequence"/>
</dbReference>
<protein>
    <submittedName>
        <fullName evidence="1">Uncharacterized protein</fullName>
    </submittedName>
</protein>
<reference evidence="1 2" key="1">
    <citation type="submission" date="2016-03" db="EMBL/GenBank/DDBJ databases">
        <title>Niastella vici sp. nov., isolated from farmland soil.</title>
        <authorList>
            <person name="Chen L."/>
            <person name="Wang D."/>
            <person name="Yang S."/>
            <person name="Wang G."/>
        </authorList>
    </citation>
    <scope>NUCLEOTIDE SEQUENCE [LARGE SCALE GENOMIC DNA]</scope>
    <source>
        <strain evidence="1 2">DJ57</strain>
    </source>
</reference>
<sequence length="68" mass="7971">MTRIYTNQNLIKSKRGLAKLFDSPTLPLQLQFNTAMADLTLQFFYTVKKQNWLHIQVAKVCTRRLNSI</sequence>
<evidence type="ECO:0000313" key="2">
    <source>
        <dbReference type="Proteomes" id="UP000192796"/>
    </source>
</evidence>
<keyword evidence="2" id="KW-1185">Reference proteome</keyword>
<dbReference type="AlphaFoldDB" id="A0A1V9FQ58"/>
<dbReference type="EMBL" id="LVYD01000064">
    <property type="protein sequence ID" value="OQP60427.1"/>
    <property type="molecule type" value="Genomic_DNA"/>
</dbReference>
<comment type="caution">
    <text evidence="1">The sequence shown here is derived from an EMBL/GenBank/DDBJ whole genome shotgun (WGS) entry which is preliminary data.</text>
</comment>